<dbReference type="EMBL" id="QKOX01000005">
    <property type="protein sequence ID" value="RWT24415.1"/>
    <property type="molecule type" value="Genomic_DNA"/>
</dbReference>
<keyword evidence="1" id="KW-0808">Transferase</keyword>
<name>A0A443VR74_RAOPL</name>
<gene>
    <name evidence="1" type="ORF">DN603_06370</name>
</gene>
<dbReference type="RefSeq" id="WP_064794041.1">
    <property type="nucleotide sequence ID" value="NZ_BIIS01000007.1"/>
</dbReference>
<comment type="caution">
    <text evidence="1">The sequence shown here is derived from an EMBL/GenBank/DDBJ whole genome shotgun (WGS) entry which is preliminary data.</text>
</comment>
<dbReference type="Proteomes" id="UP000288843">
    <property type="component" value="Unassembled WGS sequence"/>
</dbReference>
<dbReference type="AlphaFoldDB" id="A0A443VR74"/>
<proteinExistence type="predicted"/>
<evidence type="ECO:0000313" key="1">
    <source>
        <dbReference type="EMBL" id="RWT24415.1"/>
    </source>
</evidence>
<sequence length="302" mass="34099">MGSLYKQIYRYTHPRAFRHNENLWPWTKITREATGEICSLTYKSKAVPLCRLSELKDRFSGPLLLTATGPSVKDIDFSILPPTIPVMGVNGAYSLEGKVSFTLYLIVDMEFFDRKPDVIASIVANPKILFFTTAHGIVKIIDRLGIENIRCRLALIEDACYKIYQPRIASRDIKNTFSYSDTVLLHDQSNEIGFSVDIRHGIFDAGTVAYWALQIIAWLGFDKVIIAGLDMNNFEQPRFYENSSNMLPSYLANKVDSLIFPAFELASKYMRNAGIEVTNVSINSALPAHIFNKVPLAQSIKK</sequence>
<dbReference type="Gene3D" id="3.90.1480.10">
    <property type="entry name" value="Alpha-2,3-sialyltransferase"/>
    <property type="match status" value="1"/>
</dbReference>
<dbReference type="GO" id="GO:0016740">
    <property type="term" value="F:transferase activity"/>
    <property type="evidence" value="ECO:0007669"/>
    <property type="project" value="UniProtKB-KW"/>
</dbReference>
<reference evidence="1 2" key="1">
    <citation type="submission" date="2018-06" db="EMBL/GenBank/DDBJ databases">
        <title>Carbapenemase-producing Enterobacteriaceae present in wastewater treatment plant effluent and nearby surface waters in the US.</title>
        <authorList>
            <person name="Mathys D.A."/>
            <person name="Mollenkopf D.F."/>
            <person name="Feicht S.M."/>
            <person name="Adams R.J."/>
            <person name="Albers A.L."/>
            <person name="Stuever D.M."/>
            <person name="Daniels J.B."/>
            <person name="Wittum T.E."/>
        </authorList>
    </citation>
    <scope>NUCLEOTIDE SEQUENCE [LARGE SCALE GENOMIC DNA]</scope>
    <source>
        <strain evidence="1 2">GEO_47_Down_B</strain>
    </source>
</reference>
<accession>A0A443VR74</accession>
<organism evidence="1 2">
    <name type="scientific">Raoultella planticola</name>
    <name type="common">Klebsiella planticola</name>
    <dbReference type="NCBI Taxonomy" id="575"/>
    <lineage>
        <taxon>Bacteria</taxon>
        <taxon>Pseudomonadati</taxon>
        <taxon>Pseudomonadota</taxon>
        <taxon>Gammaproteobacteria</taxon>
        <taxon>Enterobacterales</taxon>
        <taxon>Enterobacteriaceae</taxon>
        <taxon>Klebsiella/Raoultella group</taxon>
        <taxon>Raoultella</taxon>
    </lineage>
</organism>
<evidence type="ECO:0000313" key="2">
    <source>
        <dbReference type="Proteomes" id="UP000288843"/>
    </source>
</evidence>
<protein>
    <submittedName>
        <fullName evidence="1">Sugar glycosyltransferase</fullName>
    </submittedName>
</protein>